<evidence type="ECO:0000313" key="2">
    <source>
        <dbReference type="Proteomes" id="UP000306912"/>
    </source>
</evidence>
<dbReference type="RefSeq" id="WP_138190724.1">
    <property type="nucleotide sequence ID" value="NZ_VBWP01000004.1"/>
</dbReference>
<dbReference type="Proteomes" id="UP000306912">
    <property type="component" value="Unassembled WGS sequence"/>
</dbReference>
<organism evidence="1 2">
    <name type="scientific">Culicoidibacter larvae</name>
    <dbReference type="NCBI Taxonomy" id="2579976"/>
    <lineage>
        <taxon>Bacteria</taxon>
        <taxon>Bacillati</taxon>
        <taxon>Bacillota</taxon>
        <taxon>Culicoidibacteria</taxon>
        <taxon>Culicoidibacterales</taxon>
        <taxon>Culicoidibacteraceae</taxon>
        <taxon>Culicoidibacter</taxon>
    </lineage>
</organism>
<gene>
    <name evidence="1" type="ORF">FEZ08_05545</name>
</gene>
<dbReference type="InParanoid" id="A0A5R8QCD9"/>
<protein>
    <recommendedName>
        <fullName evidence="3">SMI1/KNR4 family protein</fullName>
    </recommendedName>
</protein>
<keyword evidence="2" id="KW-1185">Reference proteome</keyword>
<comment type="caution">
    <text evidence="1">The sequence shown here is derived from an EMBL/GenBank/DDBJ whole genome shotgun (WGS) entry which is preliminary data.</text>
</comment>
<proteinExistence type="predicted"/>
<evidence type="ECO:0008006" key="3">
    <source>
        <dbReference type="Google" id="ProtNLM"/>
    </source>
</evidence>
<accession>A0A5R8QCD9</accession>
<dbReference type="EMBL" id="VBWP01000004">
    <property type="protein sequence ID" value="TLG74172.1"/>
    <property type="molecule type" value="Genomic_DNA"/>
</dbReference>
<name>A0A5R8QCD9_9FIRM</name>
<evidence type="ECO:0000313" key="1">
    <source>
        <dbReference type="EMBL" id="TLG74172.1"/>
    </source>
</evidence>
<reference evidence="1 2" key="1">
    <citation type="submission" date="2019-05" db="EMBL/GenBank/DDBJ databases">
        <title>Culicoidintestinum kansasii gen. nov., sp. nov. from the gastrointestinal tract of the biting midge, Culicoides sonorensis.</title>
        <authorList>
            <person name="Neupane S."/>
            <person name="Ghosh A."/>
            <person name="Gunther S."/>
            <person name="Martin K."/>
            <person name="Zurek L."/>
        </authorList>
    </citation>
    <scope>NUCLEOTIDE SEQUENCE [LARGE SCALE GENOMIC DNA]</scope>
    <source>
        <strain evidence="1 2">CS-1</strain>
    </source>
</reference>
<dbReference type="AlphaFoldDB" id="A0A5R8QCD9"/>
<sequence>MSQKLVENIRDFYVNAGFKVAPYSEVEVKTAEERLGGLPELLKSYLLTIGRIDGESQLPMDFSQLKDWLVEDDMLIFADDFAVSLADIEQEDPPVYSRGTYYQEHVEDYNGEWMEWGLVDDEGEMSQLIDFLVVVLKDNIDSRK</sequence>